<dbReference type="Gene3D" id="3.40.50.720">
    <property type="entry name" value="NAD(P)-binding Rossmann-like Domain"/>
    <property type="match status" value="1"/>
</dbReference>
<feature type="domain" description="NAD-dependent epimerase/dehydratase" evidence="3">
    <location>
        <begin position="5"/>
        <end position="243"/>
    </location>
</feature>
<organism evidence="4 5">
    <name type="scientific">Pleurotus ostreatus</name>
    <name type="common">Oyster mushroom</name>
    <name type="synonym">White-rot fungus</name>
    <dbReference type="NCBI Taxonomy" id="5322"/>
    <lineage>
        <taxon>Eukaryota</taxon>
        <taxon>Fungi</taxon>
        <taxon>Dikarya</taxon>
        <taxon>Basidiomycota</taxon>
        <taxon>Agaricomycotina</taxon>
        <taxon>Agaricomycetes</taxon>
        <taxon>Agaricomycetidae</taxon>
        <taxon>Agaricales</taxon>
        <taxon>Pleurotineae</taxon>
        <taxon>Pleurotaceae</taxon>
        <taxon>Pleurotus</taxon>
    </lineage>
</organism>
<dbReference type="InterPro" id="IPR050425">
    <property type="entry name" value="NAD(P)_dehydrat-like"/>
</dbReference>
<keyword evidence="1" id="KW-0560">Oxidoreductase</keyword>
<dbReference type="GeneID" id="59379220"/>
<protein>
    <recommendedName>
        <fullName evidence="3">NAD-dependent epimerase/dehydratase domain-containing protein</fullName>
    </recommendedName>
</protein>
<dbReference type="Pfam" id="PF01370">
    <property type="entry name" value="Epimerase"/>
    <property type="match status" value="1"/>
</dbReference>
<dbReference type="OrthoDB" id="2735536at2759"/>
<evidence type="ECO:0000313" key="4">
    <source>
        <dbReference type="EMBL" id="KAF7424099.1"/>
    </source>
</evidence>
<dbReference type="SUPFAM" id="SSF51735">
    <property type="entry name" value="NAD(P)-binding Rossmann-fold domains"/>
    <property type="match status" value="1"/>
</dbReference>
<name>A0A8H6ZPK8_PLEOS</name>
<dbReference type="GO" id="GO:0016616">
    <property type="term" value="F:oxidoreductase activity, acting on the CH-OH group of donors, NAD or NADP as acceptor"/>
    <property type="evidence" value="ECO:0007669"/>
    <property type="project" value="TreeGrafter"/>
</dbReference>
<sequence>MPERILITGGTGFLGSHVAEQLLDEGYNVRLAARRAKILGLLEVYAQHVTDGRMEITRIMDLANEQFITLFVGVDALIHMAAPQVGREHPECTLRNTVDGSLNVIRQAERAGIKKIIVTSAAATAFGPKGNVSDQEWNPVDRGVALQSGNPLAVFTTAKTLAEKAIWDFASSHPHVEFTTINPTIIYGPLARSHKVPKSNPAGLSTNILVYRLLFPTGAFPTTVDHVDVRDVARAHVLALKSPPTFIVGRKRIIVGSPHVLDFRQITQLIREKRPELAERLTKVPVPTFERLTLPINFGRIEDVLGMSKTEFHTVESTFLDAVDRLVEAEKEWL</sequence>
<evidence type="ECO:0000313" key="5">
    <source>
        <dbReference type="Proteomes" id="UP000623687"/>
    </source>
</evidence>
<comment type="similarity">
    <text evidence="2">Belongs to the NAD(P)-dependent epimerase/dehydratase family. Dihydroflavonol-4-reductase subfamily.</text>
</comment>
<accession>A0A8H6ZPK8</accession>
<proteinExistence type="inferred from homology"/>
<keyword evidence="5" id="KW-1185">Reference proteome</keyword>
<comment type="caution">
    <text evidence="4">The sequence shown here is derived from an EMBL/GenBank/DDBJ whole genome shotgun (WGS) entry which is preliminary data.</text>
</comment>
<dbReference type="PANTHER" id="PTHR10366:SF564">
    <property type="entry name" value="STEROL-4-ALPHA-CARBOXYLATE 3-DEHYDROGENASE, DECARBOXYLATING"/>
    <property type="match status" value="1"/>
</dbReference>
<dbReference type="InterPro" id="IPR001509">
    <property type="entry name" value="Epimerase_deHydtase"/>
</dbReference>
<dbReference type="AlphaFoldDB" id="A0A8H6ZPK8"/>
<reference evidence="4" key="1">
    <citation type="submission" date="2019-07" db="EMBL/GenBank/DDBJ databases">
        <authorList>
            <person name="Palmer J.M."/>
        </authorList>
    </citation>
    <scope>NUCLEOTIDE SEQUENCE</scope>
    <source>
        <strain evidence="4">PC9</strain>
    </source>
</reference>
<gene>
    <name evidence="4" type="ORF">PC9H_009402</name>
</gene>
<dbReference type="RefSeq" id="XP_036628293.1">
    <property type="nucleotide sequence ID" value="XM_036778904.1"/>
</dbReference>
<dbReference type="InterPro" id="IPR036291">
    <property type="entry name" value="NAD(P)-bd_dom_sf"/>
</dbReference>
<dbReference type="Proteomes" id="UP000623687">
    <property type="component" value="Unassembled WGS sequence"/>
</dbReference>
<dbReference type="VEuPathDB" id="FungiDB:PC9H_009402"/>
<dbReference type="PANTHER" id="PTHR10366">
    <property type="entry name" value="NAD DEPENDENT EPIMERASE/DEHYDRATASE"/>
    <property type="match status" value="1"/>
</dbReference>
<evidence type="ECO:0000259" key="3">
    <source>
        <dbReference type="Pfam" id="PF01370"/>
    </source>
</evidence>
<evidence type="ECO:0000256" key="1">
    <source>
        <dbReference type="ARBA" id="ARBA00023002"/>
    </source>
</evidence>
<evidence type="ECO:0000256" key="2">
    <source>
        <dbReference type="ARBA" id="ARBA00023445"/>
    </source>
</evidence>
<dbReference type="EMBL" id="JACETU010000007">
    <property type="protein sequence ID" value="KAF7424099.1"/>
    <property type="molecule type" value="Genomic_DNA"/>
</dbReference>